<dbReference type="Pfam" id="PF23247">
    <property type="entry name" value="LRR_RPS2"/>
    <property type="match status" value="2"/>
</dbReference>
<evidence type="ECO:0000259" key="7">
    <source>
        <dbReference type="Pfam" id="PF00931"/>
    </source>
</evidence>
<reference evidence="10" key="1">
    <citation type="submission" date="2025-08" db="UniProtKB">
        <authorList>
            <consortium name="RefSeq"/>
        </authorList>
    </citation>
    <scope>IDENTIFICATION</scope>
    <source>
        <tissue evidence="10">Leaves</tissue>
    </source>
</reference>
<dbReference type="InterPro" id="IPR027417">
    <property type="entry name" value="P-loop_NTPase"/>
</dbReference>
<dbReference type="Gene3D" id="1.10.10.10">
    <property type="entry name" value="Winged helix-like DNA-binding domain superfamily/Winged helix DNA-binding domain"/>
    <property type="match status" value="1"/>
</dbReference>
<dbReference type="InterPro" id="IPR002182">
    <property type="entry name" value="NB-ARC"/>
</dbReference>
<evidence type="ECO:0000313" key="10">
    <source>
        <dbReference type="RefSeq" id="XP_071909634.1"/>
    </source>
</evidence>
<dbReference type="PRINTS" id="PR00364">
    <property type="entry name" value="DISEASERSIST"/>
</dbReference>
<keyword evidence="6" id="KW-0175">Coiled coil</keyword>
<evidence type="ECO:0000313" key="9">
    <source>
        <dbReference type="Proteomes" id="UP001652660"/>
    </source>
</evidence>
<dbReference type="InterPro" id="IPR042197">
    <property type="entry name" value="Apaf_helical"/>
</dbReference>
<dbReference type="SUPFAM" id="SSF52540">
    <property type="entry name" value="P-loop containing nucleoside triphosphate hydrolases"/>
    <property type="match status" value="1"/>
</dbReference>
<dbReference type="Gene3D" id="3.80.10.10">
    <property type="entry name" value="Ribonuclease Inhibitor"/>
    <property type="match status" value="3"/>
</dbReference>
<evidence type="ECO:0000256" key="6">
    <source>
        <dbReference type="SAM" id="Coils"/>
    </source>
</evidence>
<feature type="coiled-coil region" evidence="6">
    <location>
        <begin position="36"/>
        <end position="63"/>
    </location>
</feature>
<evidence type="ECO:0000256" key="3">
    <source>
        <dbReference type="ARBA" id="ARBA00022737"/>
    </source>
</evidence>
<evidence type="ECO:0000256" key="1">
    <source>
        <dbReference type="ARBA" id="ARBA00008894"/>
    </source>
</evidence>
<keyword evidence="3" id="KW-0677">Repeat</keyword>
<dbReference type="InterPro" id="IPR032675">
    <property type="entry name" value="LRR_dom_sf"/>
</dbReference>
<dbReference type="SUPFAM" id="SSF52058">
    <property type="entry name" value="L domain-like"/>
    <property type="match status" value="1"/>
</dbReference>
<dbReference type="PANTHER" id="PTHR33463">
    <property type="entry name" value="NB-ARC DOMAIN-CONTAINING PROTEIN-RELATED"/>
    <property type="match status" value="1"/>
</dbReference>
<dbReference type="InterPro" id="IPR057135">
    <property type="entry name" value="At4g27190-like_LRR"/>
</dbReference>
<evidence type="ECO:0000259" key="8">
    <source>
        <dbReference type="Pfam" id="PF23247"/>
    </source>
</evidence>
<keyword evidence="5" id="KW-0547">Nucleotide-binding</keyword>
<keyword evidence="4" id="KW-0611">Plant defense</keyword>
<dbReference type="Pfam" id="PF00931">
    <property type="entry name" value="NB-ARC"/>
    <property type="match status" value="1"/>
</dbReference>
<dbReference type="GeneID" id="113694586"/>
<dbReference type="PANTHER" id="PTHR33463:SF203">
    <property type="entry name" value="AAA+ ATPASE DOMAIN-CONTAINING PROTEIN"/>
    <property type="match status" value="1"/>
</dbReference>
<evidence type="ECO:0000256" key="5">
    <source>
        <dbReference type="ARBA" id="ARBA00022840"/>
    </source>
</evidence>
<dbReference type="Gene3D" id="3.40.50.300">
    <property type="entry name" value="P-loop containing nucleotide triphosphate hydrolases"/>
    <property type="match status" value="1"/>
</dbReference>
<dbReference type="InterPro" id="IPR050905">
    <property type="entry name" value="Plant_NBS-LRR"/>
</dbReference>
<dbReference type="RefSeq" id="XP_071909634.1">
    <property type="nucleotide sequence ID" value="XM_072053533.1"/>
</dbReference>
<keyword evidence="5" id="KW-0067">ATP-binding</keyword>
<dbReference type="Gene3D" id="1.10.8.430">
    <property type="entry name" value="Helical domain of apoptotic protease-activating factors"/>
    <property type="match status" value="1"/>
</dbReference>
<protein>
    <submittedName>
        <fullName evidence="10">Disease resistance protein At4g27190-like</fullName>
    </submittedName>
</protein>
<sequence>MAMQDIGVSMVGKIAEKFIDPIMHQFQYLFCYRNNVETLKNGIKKLELTKTEVQRLVDAARNNGEEIKPIVTDWLRQADGLEKEADTIFEGMENVKVNCFKIVRLPNLKSRYLIGRHAAKRGNDAEKHLRERQFDEVGYLPPLGKMPFSESTPSFEESLITRMSMKREVIEALKQDKRSLLAICGMAGVGKTFLLEQIADQVKSEKLFDGIAFASISQNPDMRNVQNQLAEQLRMTLLSEHSGRARTEQIYTRLTNSDKRNLVMLDDIWEEVDLRSLGIPIRSGECKSLKVVLTSRFSHVCRNMEAEIFEVNALPKEEAWHLFKEVAGISDDSALSDVAKQVAEECKGLPLAIVVVARAFRTNYTTPESWKLALGQLKKYTMRDLERVQDLVFSRIEWSYDRLKSVEAKSLLLFCSLFPEDYSIPVECLVRYGKGLKMFQDRETLGDMRYRVDQSISDLKSCYLLLTDGGKEDHVKLHDVVRDVCLKIASEGEHVFLVRNVGGKEGRPQPDSFGRYTAVSLTWKGNSNGPFPLGEECPKLRLLRLVFQSSKMINLSPDSFAGMEDLRVMEFNKLQIEFSPSDPGQMLMSLRTLCLDYCELGIGTSSMIGYMTQLEILSFFGSKLRDNQFPTEIAQLSNLKVLDLRVESSRHPLSLGILSSLKKLEELYMGFHRPLRLGRNAEEERGCIKEITSLACLECLQINLRGIDDLLLLLREFPVERLSRFNISCKQTRTKNGGDYQFRRNFKLYLRDEKDSELALCPAVTSIIRRTENLILDLGFLFRSGNFVNDLDESGFVNLKRLRLKSGSWECLIDSTTNLAPRHVFENLVFMELTSGKLEEICYGNLPPRCFSQLQEMKLQRINFIEYLWKGPIEPPSLCNLRGIEVSNCQRIITLFSQSVLKCLVKLQKIVVYSCENLESIVMREENMKDQVLELPQLKVVTLKCTGLEGFGCEGDRYSRAFLNQVSLPRLEMLDLTSPGYRPEQFVGGEMFRGSLENLRSLVLSSCSFIRCIAKADGVALLENLQSFSMGDCPSMELLFDLEGLKVPIPSKKELEILPNLKSLEFRGLTRLTHIWRNYPKGIRVFQNLRILQVEGCSLPCLFYPPCVADMLISLEELKVGLCPAMYAVIAGENEETSQEDHDGGEKREISLGRTNKEFLFPKLSSLSFVNLQNLQSFNGGHHEGCDFKFPSLTQLEIMRCPELKNLCPGKLDAPLLKKVKVEENDANIPLDLKVDIS</sequence>
<organism evidence="9 10">
    <name type="scientific">Coffea arabica</name>
    <name type="common">Arabian coffee</name>
    <dbReference type="NCBI Taxonomy" id="13443"/>
    <lineage>
        <taxon>Eukaryota</taxon>
        <taxon>Viridiplantae</taxon>
        <taxon>Streptophyta</taxon>
        <taxon>Embryophyta</taxon>
        <taxon>Tracheophyta</taxon>
        <taxon>Spermatophyta</taxon>
        <taxon>Magnoliopsida</taxon>
        <taxon>eudicotyledons</taxon>
        <taxon>Gunneridae</taxon>
        <taxon>Pentapetalae</taxon>
        <taxon>asterids</taxon>
        <taxon>lamiids</taxon>
        <taxon>Gentianales</taxon>
        <taxon>Rubiaceae</taxon>
        <taxon>Ixoroideae</taxon>
        <taxon>Gardenieae complex</taxon>
        <taxon>Bertiereae - Coffeeae clade</taxon>
        <taxon>Coffeeae</taxon>
        <taxon>Coffea</taxon>
    </lineage>
</organism>
<feature type="domain" description="Disease resistance protein At4g27190-like leucine-rich repeats" evidence="8">
    <location>
        <begin position="849"/>
        <end position="916"/>
    </location>
</feature>
<comment type="similarity">
    <text evidence="1">Belongs to the disease resistance NB-LRR family.</text>
</comment>
<accession>A0ABM4UQS4</accession>
<keyword evidence="9" id="KW-1185">Reference proteome</keyword>
<feature type="domain" description="NB-ARC" evidence="7">
    <location>
        <begin position="164"/>
        <end position="328"/>
    </location>
</feature>
<name>A0ABM4UQS4_COFAR</name>
<gene>
    <name evidence="10" type="primary">LOC113694586</name>
</gene>
<feature type="domain" description="Disease resistance protein At4g27190-like leucine-rich repeats" evidence="8">
    <location>
        <begin position="994"/>
        <end position="1123"/>
    </location>
</feature>
<proteinExistence type="inferred from homology"/>
<dbReference type="InterPro" id="IPR036388">
    <property type="entry name" value="WH-like_DNA-bd_sf"/>
</dbReference>
<dbReference type="Proteomes" id="UP001652660">
    <property type="component" value="Chromosome 6c"/>
</dbReference>
<evidence type="ECO:0000256" key="4">
    <source>
        <dbReference type="ARBA" id="ARBA00022821"/>
    </source>
</evidence>
<evidence type="ECO:0000256" key="2">
    <source>
        <dbReference type="ARBA" id="ARBA00022614"/>
    </source>
</evidence>
<keyword evidence="2" id="KW-0433">Leucine-rich repeat</keyword>